<dbReference type="EMBL" id="RQPJ01000019">
    <property type="protein sequence ID" value="RTE52509.1"/>
    <property type="molecule type" value="Genomic_DNA"/>
</dbReference>
<organism evidence="2 3">
    <name type="scientific">Arenibacter aquaticus</name>
    <dbReference type="NCBI Taxonomy" id="2489054"/>
    <lineage>
        <taxon>Bacteria</taxon>
        <taxon>Pseudomonadati</taxon>
        <taxon>Bacteroidota</taxon>
        <taxon>Flavobacteriia</taxon>
        <taxon>Flavobacteriales</taxon>
        <taxon>Flavobacteriaceae</taxon>
        <taxon>Arenibacter</taxon>
    </lineage>
</organism>
<dbReference type="OrthoDB" id="1393025at2"/>
<evidence type="ECO:0000256" key="1">
    <source>
        <dbReference type="SAM" id="MobiDB-lite"/>
    </source>
</evidence>
<sequence>MEKKNTIYVFLLAVFFSHAQDVVVPTDIRQHNLNEFNSSLFNPVFSLDRNHPESLAFWSRYQWQTVDGDPTSIFLNYSRKLTPQSAIGIGFIQNNTGVFLNTGAVLNYAYSFDFDNNMQLSLGLNIFGFNSELADDRYQPDPNILLPQLELSDTFIMQFAPGLRFSVDGLGIGFTAENLVDYNFSTNKIATESDEKIYMGTIDYRLPVTLFSGVDDAYLLPLLYIRSVPYADTQVGFNALLSTNKFWIQGGYNSFYGISGGLGARFFKRLSLGALIEYGTDPELKDMDPSFELIAAFTLGRPDDRKKVVGFDAEDDVLGEDPARLEKEDAEEEFKIKEELTKAEALAVKNKAKSAKKKKRRKRKSRKAMEEEMRLAQELAEAKRLKEEQEALALEKALQLEEQKRLDSIKQLEVARANKIQADLDRIAARKEAGLPVTKGHYEEAEKIDGEKAGFYLIANVYGSSRYHDIFLNSLKKKGINAKSFYLPRTKYNYVYLERFDTLQEAEAARDSKYDGQYTDKTWIFRVIGE</sequence>
<dbReference type="InterPro" id="IPR019861">
    <property type="entry name" value="PorP/SprF_Bacteroidetes"/>
</dbReference>
<reference evidence="2 3" key="1">
    <citation type="submission" date="2018-11" db="EMBL/GenBank/DDBJ databases">
        <title>Arenibacter aquaticus sp.nov., a marine bacterium isolated from surface seawater in the South China Sea.</title>
        <authorList>
            <person name="Guo J."/>
            <person name="Sun J."/>
        </authorList>
    </citation>
    <scope>NUCLEOTIDE SEQUENCE [LARGE SCALE GENOMIC DNA]</scope>
    <source>
        <strain evidence="2 3">GUO666</strain>
    </source>
</reference>
<proteinExistence type="predicted"/>
<keyword evidence="3" id="KW-1185">Reference proteome</keyword>
<comment type="caution">
    <text evidence="2">The sequence shown here is derived from an EMBL/GenBank/DDBJ whole genome shotgun (WGS) entry which is preliminary data.</text>
</comment>
<dbReference type="AlphaFoldDB" id="A0A3S0AXC5"/>
<accession>A0A3S0AXC5</accession>
<evidence type="ECO:0000313" key="2">
    <source>
        <dbReference type="EMBL" id="RTE52509.1"/>
    </source>
</evidence>
<name>A0A3S0AXC5_9FLAO</name>
<dbReference type="CDD" id="cd22249">
    <property type="entry name" value="UDM1_RNF168_RNF169-like"/>
    <property type="match status" value="1"/>
</dbReference>
<dbReference type="RefSeq" id="WP_126163333.1">
    <property type="nucleotide sequence ID" value="NZ_RQPJ01000019.1"/>
</dbReference>
<feature type="compositionally biased region" description="Basic residues" evidence="1">
    <location>
        <begin position="351"/>
        <end position="366"/>
    </location>
</feature>
<gene>
    <name evidence="2" type="ORF">EHW67_15680</name>
</gene>
<protein>
    <submittedName>
        <fullName evidence="2">Type IX secretion system membrane protein PorP/SprF</fullName>
    </submittedName>
</protein>
<dbReference type="Pfam" id="PF11751">
    <property type="entry name" value="PorP_SprF"/>
    <property type="match status" value="1"/>
</dbReference>
<evidence type="ECO:0000313" key="3">
    <source>
        <dbReference type="Proteomes" id="UP000267585"/>
    </source>
</evidence>
<feature type="region of interest" description="Disordered" evidence="1">
    <location>
        <begin position="351"/>
        <end position="370"/>
    </location>
</feature>
<dbReference type="Proteomes" id="UP000267585">
    <property type="component" value="Unassembled WGS sequence"/>
</dbReference>
<dbReference type="NCBIfam" id="TIGR03519">
    <property type="entry name" value="T9SS_PorP_fam"/>
    <property type="match status" value="1"/>
</dbReference>